<accession>A0ABU8C0N8</accession>
<comment type="caution">
    <text evidence="1">The sequence shown here is derived from an EMBL/GenBank/DDBJ whole genome shotgun (WGS) entry which is preliminary data.</text>
</comment>
<keyword evidence="2" id="KW-1185">Reference proteome</keyword>
<evidence type="ECO:0000313" key="2">
    <source>
        <dbReference type="Proteomes" id="UP001431963"/>
    </source>
</evidence>
<dbReference type="EMBL" id="JBALHR010000031">
    <property type="protein sequence ID" value="MEH7830521.1"/>
    <property type="molecule type" value="Genomic_DNA"/>
</dbReference>
<evidence type="ECO:0000313" key="1">
    <source>
        <dbReference type="EMBL" id="MEH7830521.1"/>
    </source>
</evidence>
<proteinExistence type="predicted"/>
<protein>
    <recommendedName>
        <fullName evidence="3">NlpC/P60 domain-containing protein</fullName>
    </recommendedName>
</protein>
<sequence length="145" mass="16021">MTAAPVLQTAAQAPAAHWASRYVGQPFDPAEQHCWAFARRVWREVFGWDVAALDVSALDPRRLRRDFADHPEYGQWRQVQTPVEAPVEGDAVIMAQGRHPCHIGIWIAPARVLHAIAGSGGIATPVGRLGDLGYRLHGFWRRVGA</sequence>
<dbReference type="InterPro" id="IPR038765">
    <property type="entry name" value="Papain-like_cys_pep_sf"/>
</dbReference>
<dbReference type="SUPFAM" id="SSF54001">
    <property type="entry name" value="Cysteine proteinases"/>
    <property type="match status" value="1"/>
</dbReference>
<gene>
    <name evidence="1" type="ORF">V6590_20420</name>
</gene>
<evidence type="ECO:0008006" key="3">
    <source>
        <dbReference type="Google" id="ProtNLM"/>
    </source>
</evidence>
<dbReference type="Proteomes" id="UP001431963">
    <property type="component" value="Unassembled WGS sequence"/>
</dbReference>
<dbReference type="Gene3D" id="3.90.1720.10">
    <property type="entry name" value="endopeptidase domain like (from Nostoc punctiforme)"/>
    <property type="match status" value="1"/>
</dbReference>
<dbReference type="RefSeq" id="WP_335425559.1">
    <property type="nucleotide sequence ID" value="NZ_JBALHR010000031.1"/>
</dbReference>
<reference evidence="1" key="1">
    <citation type="submission" date="2024-02" db="EMBL/GenBank/DDBJ databases">
        <title>Genome sequences of strain Gemmobacter sp. JM10B15.</title>
        <authorList>
            <person name="Zhang M."/>
        </authorList>
    </citation>
    <scope>NUCLEOTIDE SEQUENCE</scope>
    <source>
        <strain evidence="1">JM10B15</strain>
    </source>
</reference>
<organism evidence="1 2">
    <name type="scientific">Gemmobacter denitrificans</name>
    <dbReference type="NCBI Taxonomy" id="3123040"/>
    <lineage>
        <taxon>Bacteria</taxon>
        <taxon>Pseudomonadati</taxon>
        <taxon>Pseudomonadota</taxon>
        <taxon>Alphaproteobacteria</taxon>
        <taxon>Rhodobacterales</taxon>
        <taxon>Paracoccaceae</taxon>
        <taxon>Gemmobacter</taxon>
    </lineage>
</organism>
<name>A0ABU8C0N8_9RHOB</name>